<comment type="caution">
    <text evidence="5">The sequence shown here is derived from an EMBL/GenBank/DDBJ whole genome shotgun (WGS) entry which is preliminary data.</text>
</comment>
<dbReference type="GO" id="GO:0005634">
    <property type="term" value="C:nucleus"/>
    <property type="evidence" value="ECO:0007669"/>
    <property type="project" value="UniProtKB-UniRule"/>
</dbReference>
<evidence type="ECO:0000256" key="1">
    <source>
        <dbReference type="ARBA" id="ARBA00023125"/>
    </source>
</evidence>
<dbReference type="PANTHER" id="PTHR48112:SF22">
    <property type="entry name" value="MITOCHONDRIAL TRANSCRIPTION FACTOR A, ISOFORM B"/>
    <property type="match status" value="1"/>
</dbReference>
<keyword evidence="2" id="KW-0539">Nucleus</keyword>
<dbReference type="GO" id="GO:0003677">
    <property type="term" value="F:DNA binding"/>
    <property type="evidence" value="ECO:0007669"/>
    <property type="project" value="UniProtKB-UniRule"/>
</dbReference>
<gene>
    <name evidence="5" type="ORF">LTR25_004225</name>
</gene>
<dbReference type="PANTHER" id="PTHR48112">
    <property type="entry name" value="HIGH MOBILITY GROUP PROTEIN DSP1"/>
    <property type="match status" value="1"/>
</dbReference>
<dbReference type="InterPro" id="IPR050342">
    <property type="entry name" value="HMGB"/>
</dbReference>
<proteinExistence type="predicted"/>
<evidence type="ECO:0000256" key="3">
    <source>
        <dbReference type="SAM" id="MobiDB-lite"/>
    </source>
</evidence>
<dbReference type="SMART" id="SM00398">
    <property type="entry name" value="HMG"/>
    <property type="match status" value="2"/>
</dbReference>
<evidence type="ECO:0000256" key="2">
    <source>
        <dbReference type="PROSITE-ProRule" id="PRU00267"/>
    </source>
</evidence>
<feature type="compositionally biased region" description="Basic and acidic residues" evidence="3">
    <location>
        <begin position="127"/>
        <end position="142"/>
    </location>
</feature>
<protein>
    <recommendedName>
        <fullName evidence="4">HMG box domain-containing protein</fullName>
    </recommendedName>
</protein>
<feature type="compositionally biased region" description="Basic residues" evidence="3">
    <location>
        <begin position="96"/>
        <end position="122"/>
    </location>
</feature>
<feature type="domain" description="HMG box" evidence="4">
    <location>
        <begin position="250"/>
        <end position="316"/>
    </location>
</feature>
<organism evidence="5 6">
    <name type="scientific">Vermiconidia calcicola</name>
    <dbReference type="NCBI Taxonomy" id="1690605"/>
    <lineage>
        <taxon>Eukaryota</taxon>
        <taxon>Fungi</taxon>
        <taxon>Dikarya</taxon>
        <taxon>Ascomycota</taxon>
        <taxon>Pezizomycotina</taxon>
        <taxon>Dothideomycetes</taxon>
        <taxon>Dothideomycetidae</taxon>
        <taxon>Mycosphaerellales</taxon>
        <taxon>Extremaceae</taxon>
        <taxon>Vermiconidia</taxon>
    </lineage>
</organism>
<sequence length="331" mass="36989">MVVLLSSRPLVSRLLARSTLTFTRRSAVKPIPRVSFHCSGNKEQSNNGSAWLDLAASSKHARTYATESSKPASRPKAHTGRTPAKRTATTKTTTPTKKKTAKPKKKKVAKKPKPKTRAKKAPTKASIARDARKSRSDLRAKALLDEPKQLPRTAYMLILVEESQKAGGIKTGSPSASQRYRSLSPEERERYNHQANENQEKNRVAYKKWVQSITPLQTKQANNARRLLNKRILAAGMKQKVPLIQDDRRVKGRRNGYTFFFAERHSSGDLKGMTLAESGKLVGKEWKEMSASEKKPYTDKAEADKARYVEEYRTVYGLEPAASSKPSAKAL</sequence>
<feature type="region of interest" description="Disordered" evidence="3">
    <location>
        <begin position="62"/>
        <end position="142"/>
    </location>
</feature>
<dbReference type="EMBL" id="JAXLQG010000006">
    <property type="protein sequence ID" value="KAK5538682.1"/>
    <property type="molecule type" value="Genomic_DNA"/>
</dbReference>
<name>A0AAV9QC70_9PEZI</name>
<dbReference type="PROSITE" id="PS50118">
    <property type="entry name" value="HMG_BOX_2"/>
    <property type="match status" value="1"/>
</dbReference>
<evidence type="ECO:0000313" key="5">
    <source>
        <dbReference type="EMBL" id="KAK5538682.1"/>
    </source>
</evidence>
<dbReference type="AlphaFoldDB" id="A0AAV9QC70"/>
<accession>A0AAV9QC70</accession>
<keyword evidence="1 2" id="KW-0238">DNA-binding</keyword>
<dbReference type="Pfam" id="PF09011">
    <property type="entry name" value="HMG_box_2"/>
    <property type="match status" value="1"/>
</dbReference>
<dbReference type="Proteomes" id="UP001345827">
    <property type="component" value="Unassembled WGS sequence"/>
</dbReference>
<dbReference type="Gene3D" id="1.10.30.10">
    <property type="entry name" value="High mobility group box domain"/>
    <property type="match status" value="2"/>
</dbReference>
<dbReference type="InterPro" id="IPR036910">
    <property type="entry name" value="HMG_box_dom_sf"/>
</dbReference>
<feature type="DNA-binding region" description="HMG box" evidence="2">
    <location>
        <begin position="250"/>
        <end position="316"/>
    </location>
</feature>
<evidence type="ECO:0000259" key="4">
    <source>
        <dbReference type="PROSITE" id="PS50118"/>
    </source>
</evidence>
<dbReference type="SUPFAM" id="SSF47095">
    <property type="entry name" value="HMG-box"/>
    <property type="match status" value="2"/>
</dbReference>
<reference evidence="5 6" key="1">
    <citation type="submission" date="2023-06" db="EMBL/GenBank/DDBJ databases">
        <title>Black Yeasts Isolated from many extreme environments.</title>
        <authorList>
            <person name="Coleine C."/>
            <person name="Stajich J.E."/>
            <person name="Selbmann L."/>
        </authorList>
    </citation>
    <scope>NUCLEOTIDE SEQUENCE [LARGE SCALE GENOMIC DNA]</scope>
    <source>
        <strain evidence="5 6">CCFEE 5887</strain>
    </source>
</reference>
<keyword evidence="6" id="KW-1185">Reference proteome</keyword>
<evidence type="ECO:0000313" key="6">
    <source>
        <dbReference type="Proteomes" id="UP001345827"/>
    </source>
</evidence>
<feature type="compositionally biased region" description="Low complexity" evidence="3">
    <location>
        <begin position="81"/>
        <end position="95"/>
    </location>
</feature>
<dbReference type="InterPro" id="IPR009071">
    <property type="entry name" value="HMG_box_dom"/>
</dbReference>